<evidence type="ECO:0000256" key="6">
    <source>
        <dbReference type="ARBA" id="ARBA00023136"/>
    </source>
</evidence>
<dbReference type="InterPro" id="IPR020846">
    <property type="entry name" value="MFS_dom"/>
</dbReference>
<comment type="subcellular location">
    <subcellularLocation>
        <location evidence="1">Cell membrane</location>
        <topology evidence="1">Multi-pass membrane protein</topology>
    </subcellularLocation>
</comment>
<keyword evidence="3" id="KW-1003">Cell membrane</keyword>
<dbReference type="Proteomes" id="UP001600894">
    <property type="component" value="Unassembled WGS sequence"/>
</dbReference>
<proteinExistence type="predicted"/>
<evidence type="ECO:0000256" key="2">
    <source>
        <dbReference type="ARBA" id="ARBA00022448"/>
    </source>
</evidence>
<dbReference type="NCBIfam" id="NF002921">
    <property type="entry name" value="PRK03545.1"/>
    <property type="match status" value="1"/>
</dbReference>
<dbReference type="EMBL" id="BAABXL010000001">
    <property type="protein sequence ID" value="GAA6268230.1"/>
    <property type="molecule type" value="Genomic_DNA"/>
</dbReference>
<dbReference type="Pfam" id="PF07690">
    <property type="entry name" value="MFS_1"/>
    <property type="match status" value="1"/>
</dbReference>
<keyword evidence="9" id="KW-0762">Sugar transport</keyword>
<evidence type="ECO:0000313" key="10">
    <source>
        <dbReference type="Proteomes" id="UP001600894"/>
    </source>
</evidence>
<evidence type="ECO:0000313" key="9">
    <source>
        <dbReference type="EMBL" id="GAA6268230.1"/>
    </source>
</evidence>
<evidence type="ECO:0000256" key="3">
    <source>
        <dbReference type="ARBA" id="ARBA00022475"/>
    </source>
</evidence>
<feature type="transmembrane region" description="Helical" evidence="7">
    <location>
        <begin position="208"/>
        <end position="230"/>
    </location>
</feature>
<evidence type="ECO:0000256" key="4">
    <source>
        <dbReference type="ARBA" id="ARBA00022692"/>
    </source>
</evidence>
<accession>A0ABQ0AW24</accession>
<feature type="transmembrane region" description="Helical" evidence="7">
    <location>
        <begin position="107"/>
        <end position="128"/>
    </location>
</feature>
<dbReference type="PANTHER" id="PTHR43124">
    <property type="entry name" value="PURINE EFFLUX PUMP PBUE"/>
    <property type="match status" value="1"/>
</dbReference>
<feature type="transmembrane region" description="Helical" evidence="7">
    <location>
        <begin position="135"/>
        <end position="154"/>
    </location>
</feature>
<dbReference type="Gene3D" id="1.20.1250.20">
    <property type="entry name" value="MFS general substrate transporter like domains"/>
    <property type="match status" value="1"/>
</dbReference>
<protein>
    <submittedName>
        <fullName evidence="9">Sugar transporter</fullName>
    </submittedName>
</protein>
<feature type="transmembrane region" description="Helical" evidence="7">
    <location>
        <begin position="363"/>
        <end position="384"/>
    </location>
</feature>
<evidence type="ECO:0000256" key="1">
    <source>
        <dbReference type="ARBA" id="ARBA00004651"/>
    </source>
</evidence>
<name>A0ABQ0AW24_9FIRM</name>
<feature type="domain" description="Major facilitator superfamily (MFS) profile" evidence="8">
    <location>
        <begin position="12"/>
        <end position="388"/>
    </location>
</feature>
<dbReference type="InterPro" id="IPR011701">
    <property type="entry name" value="MFS"/>
</dbReference>
<evidence type="ECO:0000259" key="8">
    <source>
        <dbReference type="PROSITE" id="PS50850"/>
    </source>
</evidence>
<gene>
    <name evidence="9" type="ORF">F130042H8_12900</name>
</gene>
<organism evidence="9 10">
    <name type="scientific">Enterocloster alcoholdehydrogenati</name>
    <dbReference type="NCBI Taxonomy" id="2547410"/>
    <lineage>
        <taxon>Bacteria</taxon>
        <taxon>Bacillati</taxon>
        <taxon>Bacillota</taxon>
        <taxon>Clostridia</taxon>
        <taxon>Lachnospirales</taxon>
        <taxon>Lachnospiraceae</taxon>
        <taxon>Enterocloster</taxon>
    </lineage>
</organism>
<dbReference type="InterPro" id="IPR050189">
    <property type="entry name" value="MFS_Efflux_Transporters"/>
</dbReference>
<sequence length="391" mass="41806">MKKAMPLRELLPLLGMTVSAFIFNTSEFMPIGLLTDIAAAFHITEAQAGMLITAYSWVVTLLSLPLMILACRMDFKKLLLGTVGLFGICQILSAVSPNFTVLLLSRLGVACAHAIFWSIASPMAVRLVSEEHRSFALSMIVTGTSVAMIFGLPLGRMIGLTVGWRMTFASVAVVAFIVLFYMSALFPKLPGSQSFTLTQLPELFKNPVLMGLYGITFLFATAYYTGYSYIDPFLQQVAGMPAGLITLALTVFGVAGLLGSFLFSKFYDRMRYSFIQMALLGITLSLLLLSPASVSSWAVIALCVLWGICATAFNVAFQSETIKASSESASAVAMSIFSGIFNLGIGCGTWLGGTVCTYGSIAWIGFAGGIVGVIAAVGFCLVLAPNMKRAK</sequence>
<dbReference type="PROSITE" id="PS50850">
    <property type="entry name" value="MFS"/>
    <property type="match status" value="1"/>
</dbReference>
<keyword evidence="10" id="KW-1185">Reference proteome</keyword>
<feature type="transmembrane region" description="Helical" evidence="7">
    <location>
        <begin position="272"/>
        <end position="290"/>
    </location>
</feature>
<feature type="transmembrane region" description="Helical" evidence="7">
    <location>
        <begin position="296"/>
        <end position="317"/>
    </location>
</feature>
<dbReference type="RefSeq" id="WP_176254691.1">
    <property type="nucleotide sequence ID" value="NZ_BAABXL010000001.1"/>
</dbReference>
<keyword evidence="4 7" id="KW-0812">Transmembrane</keyword>
<feature type="transmembrane region" description="Helical" evidence="7">
    <location>
        <begin position="50"/>
        <end position="71"/>
    </location>
</feature>
<keyword evidence="2" id="KW-0813">Transport</keyword>
<feature type="transmembrane region" description="Helical" evidence="7">
    <location>
        <begin position="78"/>
        <end position="95"/>
    </location>
</feature>
<evidence type="ECO:0000256" key="5">
    <source>
        <dbReference type="ARBA" id="ARBA00022989"/>
    </source>
</evidence>
<comment type="caution">
    <text evidence="9">The sequence shown here is derived from an EMBL/GenBank/DDBJ whole genome shotgun (WGS) entry which is preliminary data.</text>
</comment>
<dbReference type="InterPro" id="IPR036259">
    <property type="entry name" value="MFS_trans_sf"/>
</dbReference>
<feature type="transmembrane region" description="Helical" evidence="7">
    <location>
        <begin position="242"/>
        <end position="263"/>
    </location>
</feature>
<feature type="transmembrane region" description="Helical" evidence="7">
    <location>
        <begin position="166"/>
        <end position="187"/>
    </location>
</feature>
<dbReference type="PANTHER" id="PTHR43124:SF4">
    <property type="entry name" value="SUGAR EFFLUX TRANSPORTER"/>
    <property type="match status" value="1"/>
</dbReference>
<dbReference type="SUPFAM" id="SSF103473">
    <property type="entry name" value="MFS general substrate transporter"/>
    <property type="match status" value="1"/>
</dbReference>
<feature type="transmembrane region" description="Helical" evidence="7">
    <location>
        <begin position="329"/>
        <end position="351"/>
    </location>
</feature>
<keyword evidence="5 7" id="KW-1133">Transmembrane helix</keyword>
<reference evidence="9 10" key="1">
    <citation type="submission" date="2024-04" db="EMBL/GenBank/DDBJ databases">
        <title>Defined microbial consortia suppress multidrug-resistant proinflammatory Enterobacteriaceae via ecological control.</title>
        <authorList>
            <person name="Furuichi M."/>
            <person name="Kawaguchi T."/>
            <person name="Pust M."/>
            <person name="Yasuma K."/>
            <person name="Plichta D."/>
            <person name="Hasegawa N."/>
            <person name="Ohya T."/>
            <person name="Bhattarai S."/>
            <person name="Sasajima S."/>
            <person name="Aoto Y."/>
            <person name="Tuganbaev T."/>
            <person name="Yaginuma M."/>
            <person name="Ueda M."/>
            <person name="Okahashi N."/>
            <person name="Amafuji K."/>
            <person name="Kiridooshi Y."/>
            <person name="Sugita K."/>
            <person name="Strazar M."/>
            <person name="Skelly A."/>
            <person name="Suda W."/>
            <person name="Hattori M."/>
            <person name="Nakamoto N."/>
            <person name="Caballero S."/>
            <person name="Norman J."/>
            <person name="Olle B."/>
            <person name="Tanoue T."/>
            <person name="Arita M."/>
            <person name="Bucci V."/>
            <person name="Atarashi K."/>
            <person name="Xavier R."/>
            <person name="Honda K."/>
        </authorList>
    </citation>
    <scope>NUCLEOTIDE SEQUENCE [LARGE SCALE GENOMIC DNA]</scope>
    <source>
        <strain evidence="10">f13</strain>
    </source>
</reference>
<dbReference type="CDD" id="cd17324">
    <property type="entry name" value="MFS_NepI_like"/>
    <property type="match status" value="1"/>
</dbReference>
<keyword evidence="6 7" id="KW-0472">Membrane</keyword>
<evidence type="ECO:0000256" key="7">
    <source>
        <dbReference type="SAM" id="Phobius"/>
    </source>
</evidence>